<dbReference type="AlphaFoldDB" id="A0A0S3STN0"/>
<evidence type="ECO:0000256" key="2">
    <source>
        <dbReference type="ARBA" id="ARBA00023015"/>
    </source>
</evidence>
<reference evidence="6 7" key="1">
    <citation type="journal article" date="2015" name="Sci. Rep.">
        <title>The power of single molecule real-time sequencing technology in the de novo assembly of a eukaryotic genome.</title>
        <authorList>
            <person name="Sakai H."/>
            <person name="Naito K."/>
            <person name="Ogiso-Tanaka E."/>
            <person name="Takahashi Y."/>
            <person name="Iseki K."/>
            <person name="Muto C."/>
            <person name="Satou K."/>
            <person name="Teruya K."/>
            <person name="Shiroma A."/>
            <person name="Shimoji M."/>
            <person name="Hirano T."/>
            <person name="Itoh T."/>
            <person name="Kaga A."/>
            <person name="Tomooka N."/>
        </authorList>
    </citation>
    <scope>NUCLEOTIDE SEQUENCE [LARGE SCALE GENOMIC DNA]</scope>
    <source>
        <strain evidence="7">cv. Shumari</strain>
    </source>
</reference>
<dbReference type="PANTHER" id="PTHR45959">
    <property type="entry name" value="BHLH TRANSCRIPTION FACTOR"/>
    <property type="match status" value="1"/>
</dbReference>
<organism evidence="6 7">
    <name type="scientific">Vigna angularis var. angularis</name>
    <dbReference type="NCBI Taxonomy" id="157739"/>
    <lineage>
        <taxon>Eukaryota</taxon>
        <taxon>Viridiplantae</taxon>
        <taxon>Streptophyta</taxon>
        <taxon>Embryophyta</taxon>
        <taxon>Tracheophyta</taxon>
        <taxon>Spermatophyta</taxon>
        <taxon>Magnoliopsida</taxon>
        <taxon>eudicotyledons</taxon>
        <taxon>Gunneridae</taxon>
        <taxon>Pentapetalae</taxon>
        <taxon>rosids</taxon>
        <taxon>fabids</taxon>
        <taxon>Fabales</taxon>
        <taxon>Fabaceae</taxon>
        <taxon>Papilionoideae</taxon>
        <taxon>50 kb inversion clade</taxon>
        <taxon>NPAAA clade</taxon>
        <taxon>indigoferoid/millettioid clade</taxon>
        <taxon>Phaseoleae</taxon>
        <taxon>Vigna</taxon>
    </lineage>
</organism>
<evidence type="ECO:0000313" key="7">
    <source>
        <dbReference type="Proteomes" id="UP000291084"/>
    </source>
</evidence>
<keyword evidence="2" id="KW-0805">Transcription regulation</keyword>
<comment type="subcellular location">
    <subcellularLocation>
        <location evidence="1">Nucleus</location>
    </subcellularLocation>
</comment>
<keyword evidence="7" id="KW-1185">Reference proteome</keyword>
<dbReference type="GO" id="GO:0005634">
    <property type="term" value="C:nucleus"/>
    <property type="evidence" value="ECO:0007669"/>
    <property type="project" value="UniProtKB-SubCell"/>
</dbReference>
<dbReference type="InterPro" id="IPR036638">
    <property type="entry name" value="HLH_DNA-bd_sf"/>
</dbReference>
<dbReference type="Proteomes" id="UP000291084">
    <property type="component" value="Chromosome 8"/>
</dbReference>
<gene>
    <name evidence="6" type="primary">Vigan.08G306200</name>
    <name evidence="6" type="ORF">VIGAN_08306200</name>
</gene>
<proteinExistence type="predicted"/>
<feature type="coiled-coil region" evidence="5">
    <location>
        <begin position="7"/>
        <end position="34"/>
    </location>
</feature>
<evidence type="ECO:0000256" key="3">
    <source>
        <dbReference type="ARBA" id="ARBA00023163"/>
    </source>
</evidence>
<feature type="non-terminal residue" evidence="6">
    <location>
        <position position="138"/>
    </location>
</feature>
<dbReference type="GO" id="GO:0046983">
    <property type="term" value="F:protein dimerization activity"/>
    <property type="evidence" value="ECO:0007669"/>
    <property type="project" value="InterPro"/>
</dbReference>
<evidence type="ECO:0000256" key="4">
    <source>
        <dbReference type="ARBA" id="ARBA00023242"/>
    </source>
</evidence>
<evidence type="ECO:0000256" key="1">
    <source>
        <dbReference type="ARBA" id="ARBA00004123"/>
    </source>
</evidence>
<keyword evidence="4" id="KW-0539">Nucleus</keyword>
<name>A0A0S3STN0_PHAAN</name>
<keyword evidence="5" id="KW-0175">Coiled coil</keyword>
<evidence type="ECO:0008006" key="8">
    <source>
        <dbReference type="Google" id="ProtNLM"/>
    </source>
</evidence>
<dbReference type="OrthoDB" id="690068at2759"/>
<protein>
    <recommendedName>
        <fullName evidence="8">BHLH domain-containing protein</fullName>
    </recommendedName>
</protein>
<evidence type="ECO:0000313" key="6">
    <source>
        <dbReference type="EMBL" id="BAT96170.1"/>
    </source>
</evidence>
<dbReference type="SUPFAM" id="SSF47459">
    <property type="entry name" value="HLH, helix-loop-helix DNA-binding domain"/>
    <property type="match status" value="1"/>
</dbReference>
<keyword evidence="3" id="KW-0804">Transcription</keyword>
<sequence length="138" mass="15927">MDKVSVLNKAIEYVKSLEQRVKDLEIENKKRKIESEGCLKVSKSNMVGYDFSWTSHACYDGDEATKKCSKVEVRVAGKDVLIRVTFEMQRNIVQNVMAKLEAHNLFCCLQQCFAFRNFPGLVVKEIHFIVHQQLLFGH</sequence>
<dbReference type="PANTHER" id="PTHR45959:SF2">
    <property type="entry name" value="BHLH TRANSCRIPTION FACTOR"/>
    <property type="match status" value="1"/>
</dbReference>
<dbReference type="Gene3D" id="4.10.280.10">
    <property type="entry name" value="Helix-loop-helix DNA-binding domain"/>
    <property type="match status" value="1"/>
</dbReference>
<evidence type="ECO:0000256" key="5">
    <source>
        <dbReference type="SAM" id="Coils"/>
    </source>
</evidence>
<accession>A0A0S3STN0</accession>
<dbReference type="EMBL" id="AP015041">
    <property type="protein sequence ID" value="BAT96170.1"/>
    <property type="molecule type" value="Genomic_DNA"/>
</dbReference>
<dbReference type="InterPro" id="IPR052610">
    <property type="entry name" value="bHLH_transcription_regulator"/>
</dbReference>